<accession>A0A9E7NCB6</accession>
<evidence type="ECO:0000313" key="3">
    <source>
        <dbReference type="EMBL" id="UTF54841.1"/>
    </source>
</evidence>
<feature type="region of interest" description="Disordered" evidence="2">
    <location>
        <begin position="38"/>
        <end position="72"/>
    </location>
</feature>
<dbReference type="RefSeq" id="WP_254159556.1">
    <property type="nucleotide sequence ID" value="NZ_CP100355.1"/>
</dbReference>
<protein>
    <submittedName>
        <fullName evidence="3">Uncharacterized protein</fullName>
    </submittedName>
</protein>
<gene>
    <name evidence="3" type="ORF">NGM29_06140</name>
</gene>
<dbReference type="Proteomes" id="UP001056855">
    <property type="component" value="Chromosome"/>
</dbReference>
<evidence type="ECO:0000256" key="2">
    <source>
        <dbReference type="SAM" id="MobiDB-lite"/>
    </source>
</evidence>
<dbReference type="Gene3D" id="1.10.287.1490">
    <property type="match status" value="1"/>
</dbReference>
<dbReference type="AlphaFoldDB" id="A0A9E7NCB6"/>
<keyword evidence="4" id="KW-1185">Reference proteome</keyword>
<sequence>MDAPVEDGGPDDPRTVAFSDDELAFEQLLDPDAAAVTLEATPDTRQSESNTEESVGDGDPETGAVEESDEPSLVTALADELEAGTVEPAEVDRLREHLGGELRPSVEARLDHVQTRIETFGAYIEALEVFLDENGTATQIQDELQTELEAVQDELQTATRERAALRRRIDDLEATVVTDDNVEAIAEGTVDSAVARYSRRLDRLSSTLDDLEDTVEEQNRAYHRLQDAFRSVPVARSARK</sequence>
<dbReference type="KEGG" id="sawl:NGM29_06140"/>
<proteinExistence type="predicted"/>
<dbReference type="SUPFAM" id="SSF46579">
    <property type="entry name" value="Prefoldin"/>
    <property type="match status" value="1"/>
</dbReference>
<dbReference type="GeneID" id="73289608"/>
<evidence type="ECO:0000313" key="4">
    <source>
        <dbReference type="Proteomes" id="UP001056855"/>
    </source>
</evidence>
<feature type="coiled-coil region" evidence="1">
    <location>
        <begin position="141"/>
        <end position="228"/>
    </location>
</feature>
<name>A0A9E7NCB6_9EURY</name>
<reference evidence="3" key="1">
    <citation type="submission" date="2022-06" db="EMBL/GenBank/DDBJ databases">
        <title>Diverse halophilic archaea isolated from saline environments.</title>
        <authorList>
            <person name="Cui H.-L."/>
        </authorList>
    </citation>
    <scope>NUCLEOTIDE SEQUENCE</scope>
    <source>
        <strain evidence="3">WLHS1</strain>
    </source>
</reference>
<dbReference type="EMBL" id="CP100355">
    <property type="protein sequence ID" value="UTF54841.1"/>
    <property type="molecule type" value="Genomic_DNA"/>
</dbReference>
<keyword evidence="1" id="KW-0175">Coiled coil</keyword>
<feature type="compositionally biased region" description="Acidic residues" evidence="2">
    <location>
        <begin position="50"/>
        <end position="70"/>
    </location>
</feature>
<organism evidence="3 4">
    <name type="scientific">Natronosalvus rutilus</name>
    <dbReference type="NCBI Taxonomy" id="2953753"/>
    <lineage>
        <taxon>Archaea</taxon>
        <taxon>Methanobacteriati</taxon>
        <taxon>Methanobacteriota</taxon>
        <taxon>Stenosarchaea group</taxon>
        <taxon>Halobacteria</taxon>
        <taxon>Halobacteriales</taxon>
        <taxon>Natrialbaceae</taxon>
        <taxon>Natronosalvus</taxon>
    </lineage>
</organism>
<evidence type="ECO:0000256" key="1">
    <source>
        <dbReference type="SAM" id="Coils"/>
    </source>
</evidence>